<comment type="caution">
    <text evidence="2">The sequence shown here is derived from an EMBL/GenBank/DDBJ whole genome shotgun (WGS) entry which is preliminary data.</text>
</comment>
<evidence type="ECO:0000313" key="2">
    <source>
        <dbReference type="EMBL" id="KAH1179866.1"/>
    </source>
</evidence>
<feature type="region of interest" description="Disordered" evidence="1">
    <location>
        <begin position="88"/>
        <end position="113"/>
    </location>
</feature>
<organism evidence="2 3">
    <name type="scientific">Mauremys mutica</name>
    <name type="common">yellowpond turtle</name>
    <dbReference type="NCBI Taxonomy" id="74926"/>
    <lineage>
        <taxon>Eukaryota</taxon>
        <taxon>Metazoa</taxon>
        <taxon>Chordata</taxon>
        <taxon>Craniata</taxon>
        <taxon>Vertebrata</taxon>
        <taxon>Euteleostomi</taxon>
        <taxon>Archelosauria</taxon>
        <taxon>Testudinata</taxon>
        <taxon>Testudines</taxon>
        <taxon>Cryptodira</taxon>
        <taxon>Durocryptodira</taxon>
        <taxon>Testudinoidea</taxon>
        <taxon>Geoemydidae</taxon>
        <taxon>Geoemydinae</taxon>
        <taxon>Mauremys</taxon>
    </lineage>
</organism>
<keyword evidence="3" id="KW-1185">Reference proteome</keyword>
<accession>A0A9D4B480</accession>
<name>A0A9D4B480_9SAUR</name>
<gene>
    <name evidence="2" type="ORF">KIL84_005916</name>
</gene>
<protein>
    <submittedName>
        <fullName evidence="2">Uncharacterized protein</fullName>
    </submittedName>
</protein>
<reference evidence="2" key="1">
    <citation type="submission" date="2021-09" db="EMBL/GenBank/DDBJ databases">
        <title>The genome of Mauremys mutica provides insights into the evolution of semi-aquatic lifestyle.</title>
        <authorList>
            <person name="Gong S."/>
            <person name="Gao Y."/>
        </authorList>
    </citation>
    <scope>NUCLEOTIDE SEQUENCE</scope>
    <source>
        <strain evidence="2">MM-2020</strain>
        <tissue evidence="2">Muscle</tissue>
    </source>
</reference>
<dbReference type="Proteomes" id="UP000827986">
    <property type="component" value="Unassembled WGS sequence"/>
</dbReference>
<feature type="compositionally biased region" description="Polar residues" evidence="1">
    <location>
        <begin position="95"/>
        <end position="113"/>
    </location>
</feature>
<dbReference type="EMBL" id="JAHDVG010000471">
    <property type="protein sequence ID" value="KAH1179866.1"/>
    <property type="molecule type" value="Genomic_DNA"/>
</dbReference>
<proteinExistence type="predicted"/>
<evidence type="ECO:0000256" key="1">
    <source>
        <dbReference type="SAM" id="MobiDB-lite"/>
    </source>
</evidence>
<sequence>MRVATYQRNYADACHRGRSSAYCTIATRSEVRALSVLCDRPNALTKKHPSKTLPWNLSLFDSGHWLKMRVSTWRSLCDPEILPETRPGSCYHDAASQSELQEGQGSFEQATLR</sequence>
<dbReference type="AlphaFoldDB" id="A0A9D4B480"/>
<evidence type="ECO:0000313" key="3">
    <source>
        <dbReference type="Proteomes" id="UP000827986"/>
    </source>
</evidence>